<evidence type="ECO:0000256" key="7">
    <source>
        <dbReference type="HAMAP-Rule" id="MF_01337"/>
    </source>
</evidence>
<sequence>MKTATAKRVRSMRRHRRVRAKVRGTGERPRLAVFRSNRYLWLQLIDDAAGRTIAAASEKELGKEKKGGRIATAEKLGGLIATRAAECAVTLAVFDRGPYRYQGLVRAVAEGARKGGLKF</sequence>
<dbReference type="InterPro" id="IPR057268">
    <property type="entry name" value="Ribosomal_L18"/>
</dbReference>
<dbReference type="GO" id="GO:0022625">
    <property type="term" value="C:cytosolic large ribosomal subunit"/>
    <property type="evidence" value="ECO:0007669"/>
    <property type="project" value="TreeGrafter"/>
</dbReference>
<dbReference type="InterPro" id="IPR004389">
    <property type="entry name" value="Ribosomal_uL18_bac-type"/>
</dbReference>
<dbReference type="Proteomes" id="UP000177177">
    <property type="component" value="Unassembled WGS sequence"/>
</dbReference>
<keyword evidence="3 7" id="KW-0694">RNA-binding</keyword>
<protein>
    <recommendedName>
        <fullName evidence="6 7">Large ribosomal subunit protein uL18</fullName>
    </recommendedName>
</protein>
<evidence type="ECO:0000256" key="3">
    <source>
        <dbReference type="ARBA" id="ARBA00022884"/>
    </source>
</evidence>
<evidence type="ECO:0000256" key="2">
    <source>
        <dbReference type="ARBA" id="ARBA00022730"/>
    </source>
</evidence>
<accession>A0A1G2KTN1</accession>
<dbReference type="CDD" id="cd00432">
    <property type="entry name" value="Ribosomal_L18_L5e"/>
    <property type="match status" value="1"/>
</dbReference>
<comment type="function">
    <text evidence="7">This is one of the proteins that bind and probably mediate the attachment of the 5S RNA into the large ribosomal subunit, where it forms part of the central protuberance.</text>
</comment>
<evidence type="ECO:0000256" key="1">
    <source>
        <dbReference type="ARBA" id="ARBA00007116"/>
    </source>
</evidence>
<keyword evidence="4 7" id="KW-0689">Ribosomal protein</keyword>
<reference evidence="8 9" key="1">
    <citation type="journal article" date="2016" name="Nat. Commun.">
        <title>Thousands of microbial genomes shed light on interconnected biogeochemical processes in an aquifer system.</title>
        <authorList>
            <person name="Anantharaman K."/>
            <person name="Brown C.T."/>
            <person name="Hug L.A."/>
            <person name="Sharon I."/>
            <person name="Castelle C.J."/>
            <person name="Probst A.J."/>
            <person name="Thomas B.C."/>
            <person name="Singh A."/>
            <person name="Wilkins M.J."/>
            <person name="Karaoz U."/>
            <person name="Brodie E.L."/>
            <person name="Williams K.H."/>
            <person name="Hubbard S.S."/>
            <person name="Banfield J.F."/>
        </authorList>
    </citation>
    <scope>NUCLEOTIDE SEQUENCE [LARGE SCALE GENOMIC DNA]</scope>
</reference>
<keyword evidence="2 7" id="KW-0699">rRNA-binding</keyword>
<comment type="caution">
    <text evidence="8">The sequence shown here is derived from an EMBL/GenBank/DDBJ whole genome shotgun (WGS) entry which is preliminary data.</text>
</comment>
<name>A0A1G2KTN1_9BACT</name>
<organism evidence="8 9">
    <name type="scientific">Candidatus Sungbacteria bacterium RIFCSPHIGHO2_02_FULL_53_17</name>
    <dbReference type="NCBI Taxonomy" id="1802275"/>
    <lineage>
        <taxon>Bacteria</taxon>
        <taxon>Candidatus Sungiibacteriota</taxon>
    </lineage>
</organism>
<evidence type="ECO:0000256" key="6">
    <source>
        <dbReference type="ARBA" id="ARBA00035197"/>
    </source>
</evidence>
<dbReference type="AlphaFoldDB" id="A0A1G2KTN1"/>
<comment type="similarity">
    <text evidence="1 7">Belongs to the universal ribosomal protein uL18 family.</text>
</comment>
<dbReference type="GO" id="GO:0003735">
    <property type="term" value="F:structural constituent of ribosome"/>
    <property type="evidence" value="ECO:0007669"/>
    <property type="project" value="InterPro"/>
</dbReference>
<dbReference type="EMBL" id="MHQN01000031">
    <property type="protein sequence ID" value="OHA02797.1"/>
    <property type="molecule type" value="Genomic_DNA"/>
</dbReference>
<dbReference type="GO" id="GO:0008097">
    <property type="term" value="F:5S rRNA binding"/>
    <property type="evidence" value="ECO:0007669"/>
    <property type="project" value="TreeGrafter"/>
</dbReference>
<dbReference type="Pfam" id="PF00861">
    <property type="entry name" value="Ribosomal_L18p"/>
    <property type="match status" value="1"/>
</dbReference>
<comment type="subunit">
    <text evidence="7">Part of the 50S ribosomal subunit; part of the 5S rRNA/L5/L18/L25 subcomplex. Contacts the 5S and 23S rRNAs.</text>
</comment>
<dbReference type="SUPFAM" id="SSF53137">
    <property type="entry name" value="Translational machinery components"/>
    <property type="match status" value="1"/>
</dbReference>
<proteinExistence type="inferred from homology"/>
<dbReference type="HAMAP" id="MF_01337_B">
    <property type="entry name" value="Ribosomal_uL18_B"/>
    <property type="match status" value="1"/>
</dbReference>
<evidence type="ECO:0000313" key="8">
    <source>
        <dbReference type="EMBL" id="OHA02797.1"/>
    </source>
</evidence>
<keyword evidence="5 7" id="KW-0687">Ribonucleoprotein</keyword>
<gene>
    <name evidence="7" type="primary">rplR</name>
    <name evidence="8" type="ORF">A3C92_00890</name>
</gene>
<dbReference type="PANTHER" id="PTHR12899">
    <property type="entry name" value="39S RIBOSOMAL PROTEIN L18, MITOCHONDRIAL"/>
    <property type="match status" value="1"/>
</dbReference>
<dbReference type="Gene3D" id="3.30.420.100">
    <property type="match status" value="1"/>
</dbReference>
<dbReference type="NCBIfam" id="TIGR00060">
    <property type="entry name" value="L18_bact"/>
    <property type="match status" value="1"/>
</dbReference>
<dbReference type="InterPro" id="IPR005484">
    <property type="entry name" value="Ribosomal_uL18_bac/plant/anim"/>
</dbReference>
<evidence type="ECO:0000256" key="4">
    <source>
        <dbReference type="ARBA" id="ARBA00022980"/>
    </source>
</evidence>
<dbReference type="PANTHER" id="PTHR12899:SF3">
    <property type="entry name" value="LARGE RIBOSOMAL SUBUNIT PROTEIN UL18M"/>
    <property type="match status" value="1"/>
</dbReference>
<evidence type="ECO:0000256" key="5">
    <source>
        <dbReference type="ARBA" id="ARBA00023274"/>
    </source>
</evidence>
<evidence type="ECO:0000313" key="9">
    <source>
        <dbReference type="Proteomes" id="UP000177177"/>
    </source>
</evidence>
<dbReference type="GO" id="GO:0006412">
    <property type="term" value="P:translation"/>
    <property type="evidence" value="ECO:0007669"/>
    <property type="project" value="UniProtKB-UniRule"/>
</dbReference>